<sequence>MEVIRTFYAVYRDGKLVKRGLGRDDLISGLYNSWRKGVTKVIPFTFNNGSGMYFDDIDVPSLVEAVNEEGVLKIEVSYSTQEI</sequence>
<dbReference type="Proteomes" id="UP000224459">
    <property type="component" value="Segment"/>
</dbReference>
<gene>
    <name evidence="1" type="ORF">vB_SscM-1_198</name>
</gene>
<accession>A0A1X9IA14</accession>
<dbReference type="EMBL" id="KX171212">
    <property type="protein sequence ID" value="ANT44862.1"/>
    <property type="molecule type" value="Genomic_DNA"/>
</dbReference>
<proteinExistence type="predicted"/>
<name>A0A1X9IA14_9CAUD</name>
<evidence type="ECO:0000313" key="1">
    <source>
        <dbReference type="EMBL" id="ANT44862.1"/>
    </source>
</evidence>
<organism evidence="1 2">
    <name type="scientific">Staphylococcus phage vB_SscM-1</name>
    <dbReference type="NCBI Taxonomy" id="1868844"/>
    <lineage>
        <taxon>Viruses</taxon>
        <taxon>Duplodnaviria</taxon>
        <taxon>Heunggongvirae</taxon>
        <taxon>Uroviricota</taxon>
        <taxon>Caudoviricetes</taxon>
        <taxon>Herelleviridae</taxon>
        <taxon>Twortvirinae</taxon>
        <taxon>Sciuriunavirus</taxon>
        <taxon>Sciuriunavirus SscM1</taxon>
    </lineage>
</organism>
<reference evidence="2" key="1">
    <citation type="submission" date="2016-04" db="EMBL/GenBank/DDBJ databases">
        <authorList>
            <person name="Gasior T."/>
        </authorList>
    </citation>
    <scope>NUCLEOTIDE SEQUENCE [LARGE SCALE GENOMIC DNA]</scope>
</reference>
<keyword evidence="2" id="KW-1185">Reference proteome</keyword>
<protein>
    <submittedName>
        <fullName evidence="1">Terminal repeat-encoded protein</fullName>
    </submittedName>
</protein>
<evidence type="ECO:0000313" key="2">
    <source>
        <dbReference type="Proteomes" id="UP000224459"/>
    </source>
</evidence>